<keyword evidence="8 10" id="KW-1133">Transmembrane helix</keyword>
<evidence type="ECO:0000313" key="13">
    <source>
        <dbReference type="Proteomes" id="UP000619838"/>
    </source>
</evidence>
<feature type="transmembrane region" description="Helical" evidence="10">
    <location>
        <begin position="123"/>
        <end position="146"/>
    </location>
</feature>
<dbReference type="InterPro" id="IPR044838">
    <property type="entry name" value="EGY1-like"/>
</dbReference>
<evidence type="ECO:0000313" key="12">
    <source>
        <dbReference type="EMBL" id="MBF0636153.1"/>
    </source>
</evidence>
<protein>
    <submittedName>
        <fullName evidence="12">Site-2 protease family protein</fullName>
    </submittedName>
</protein>
<feature type="transmembrane region" description="Helical" evidence="10">
    <location>
        <begin position="246"/>
        <end position="266"/>
    </location>
</feature>
<keyword evidence="6" id="KW-0378">Hydrolase</keyword>
<feature type="transmembrane region" description="Helical" evidence="10">
    <location>
        <begin position="17"/>
        <end position="38"/>
    </location>
</feature>
<proteinExistence type="inferred from homology"/>
<evidence type="ECO:0000256" key="10">
    <source>
        <dbReference type="SAM" id="Phobius"/>
    </source>
</evidence>
<dbReference type="PANTHER" id="PTHR31412:SF0">
    <property type="entry name" value="ZINC METALLOPROTEASE EGY1, CHLOROPLASTIC-RELATED"/>
    <property type="match status" value="1"/>
</dbReference>
<organism evidence="12 13">
    <name type="scientific">Prosthecochloris ethylica</name>
    <dbReference type="NCBI Taxonomy" id="2743976"/>
    <lineage>
        <taxon>Bacteria</taxon>
        <taxon>Pseudomonadati</taxon>
        <taxon>Chlorobiota</taxon>
        <taxon>Chlorobiia</taxon>
        <taxon>Chlorobiales</taxon>
        <taxon>Chlorobiaceae</taxon>
        <taxon>Prosthecochloris</taxon>
    </lineage>
</organism>
<feature type="transmembrane region" description="Helical" evidence="10">
    <location>
        <begin position="50"/>
        <end position="71"/>
    </location>
</feature>
<keyword evidence="13" id="KW-1185">Reference proteome</keyword>
<evidence type="ECO:0000256" key="6">
    <source>
        <dbReference type="ARBA" id="ARBA00022801"/>
    </source>
</evidence>
<dbReference type="GO" id="GO:0008233">
    <property type="term" value="F:peptidase activity"/>
    <property type="evidence" value="ECO:0007669"/>
    <property type="project" value="UniProtKB-KW"/>
</dbReference>
<evidence type="ECO:0000256" key="8">
    <source>
        <dbReference type="ARBA" id="ARBA00022989"/>
    </source>
</evidence>
<accession>A0ABR9XQ40</accession>
<comment type="similarity">
    <text evidence="3">Belongs to the peptidase M50B family.</text>
</comment>
<evidence type="ECO:0000256" key="2">
    <source>
        <dbReference type="ARBA" id="ARBA00004141"/>
    </source>
</evidence>
<dbReference type="CDD" id="cd06160">
    <property type="entry name" value="S2P-M50_like_2"/>
    <property type="match status" value="1"/>
</dbReference>
<reference evidence="12 13" key="1">
    <citation type="journal article" date="2020" name="Microorganisms">
        <title>Simultaneous Genome Sequencing of Prosthecochloris ethylica and Desulfuromonas acetoxidans within a Syntrophic Mixture Reveals Unique Pili and Protein Interactions.</title>
        <authorList>
            <person name="Kyndt J.A."/>
            <person name="Van Beeumen J.J."/>
            <person name="Meyer T.E."/>
        </authorList>
    </citation>
    <scope>NUCLEOTIDE SEQUENCE [LARGE SCALE GENOMIC DNA]</scope>
    <source>
        <strain evidence="12 13">N3</strain>
    </source>
</reference>
<evidence type="ECO:0000256" key="1">
    <source>
        <dbReference type="ARBA" id="ARBA00001947"/>
    </source>
</evidence>
<evidence type="ECO:0000256" key="3">
    <source>
        <dbReference type="ARBA" id="ARBA00007931"/>
    </source>
</evidence>
<evidence type="ECO:0000256" key="4">
    <source>
        <dbReference type="ARBA" id="ARBA00022670"/>
    </source>
</evidence>
<keyword evidence="5 10" id="KW-0812">Transmembrane</keyword>
<feature type="domain" description="Peptidase M50" evidence="11">
    <location>
        <begin position="61"/>
        <end position="250"/>
    </location>
</feature>
<sequence>MTEDVSVRRSIIAEQKYPLHILLFAITLLTTLWAGAFWTGHEVRMNSARLFLQDILAGTAYAVGLLLFLATHEFGHFFAALAHRMRTTLPYFIPVPPLPFLLSLGTLGAVIRIRERIPGTKALFDTGVAGPLAGFAVAFGLLLYGFTHLPPADYIYTIHPEYLLTGGIPDPPAPGTLFLGKNLLYVLLEAVIRPTALPPMTEMYHYPFLFTGWLGCFVTALNLLPVGQLDGGHVMYAMFGRRGHRYAANAFLVLIILLGLPSFLFSITELLLPGMPLNLPATVIEWSWPGWILWAIILKKLLGTDHPPTLNDTPLTGKRRLTGWLAIVVFVLSFTPVPFGMT</sequence>
<keyword evidence="4 12" id="KW-0645">Protease</keyword>
<keyword evidence="7" id="KW-0809">Transit peptide</keyword>
<comment type="cofactor">
    <cofactor evidence="1">
        <name>Zn(2+)</name>
        <dbReference type="ChEBI" id="CHEBI:29105"/>
    </cofactor>
</comment>
<evidence type="ECO:0000256" key="9">
    <source>
        <dbReference type="ARBA" id="ARBA00023136"/>
    </source>
</evidence>
<keyword evidence="9 10" id="KW-0472">Membrane</keyword>
<comment type="subcellular location">
    <subcellularLocation>
        <location evidence="2">Membrane</location>
        <topology evidence="2">Multi-pass membrane protein</topology>
    </subcellularLocation>
</comment>
<gene>
    <name evidence="12" type="ORF">INT08_03010</name>
</gene>
<dbReference type="EMBL" id="JADGII010000003">
    <property type="protein sequence ID" value="MBF0636153.1"/>
    <property type="molecule type" value="Genomic_DNA"/>
</dbReference>
<evidence type="ECO:0000259" key="11">
    <source>
        <dbReference type="Pfam" id="PF02163"/>
    </source>
</evidence>
<comment type="caution">
    <text evidence="12">The sequence shown here is derived from an EMBL/GenBank/DDBJ whole genome shotgun (WGS) entry which is preliminary data.</text>
</comment>
<feature type="transmembrane region" description="Helical" evidence="10">
    <location>
        <begin position="323"/>
        <end position="341"/>
    </location>
</feature>
<evidence type="ECO:0000256" key="5">
    <source>
        <dbReference type="ARBA" id="ARBA00022692"/>
    </source>
</evidence>
<dbReference type="PANTHER" id="PTHR31412">
    <property type="entry name" value="ZINC METALLOPROTEASE EGY1"/>
    <property type="match status" value="1"/>
</dbReference>
<feature type="transmembrane region" description="Helical" evidence="10">
    <location>
        <begin position="204"/>
        <end position="225"/>
    </location>
</feature>
<dbReference type="Proteomes" id="UP000619838">
    <property type="component" value="Unassembled WGS sequence"/>
</dbReference>
<evidence type="ECO:0000256" key="7">
    <source>
        <dbReference type="ARBA" id="ARBA00022946"/>
    </source>
</evidence>
<dbReference type="GO" id="GO:0006508">
    <property type="term" value="P:proteolysis"/>
    <property type="evidence" value="ECO:0007669"/>
    <property type="project" value="UniProtKB-KW"/>
</dbReference>
<dbReference type="InterPro" id="IPR008915">
    <property type="entry name" value="Peptidase_M50"/>
</dbReference>
<dbReference type="Pfam" id="PF02163">
    <property type="entry name" value="Peptidase_M50"/>
    <property type="match status" value="1"/>
</dbReference>
<name>A0ABR9XQ40_9CHLB</name>
<dbReference type="RefSeq" id="WP_114607575.1">
    <property type="nucleotide sequence ID" value="NZ_JABVZQ010000006.1"/>
</dbReference>